<name>A0A413Z6N7_9FIRM</name>
<protein>
    <submittedName>
        <fullName evidence="2">Leucine-rich repeat domain-containing protein</fullName>
    </submittedName>
</protein>
<dbReference type="EMBL" id="QSHO01000007">
    <property type="protein sequence ID" value="RHC17078.1"/>
    <property type="molecule type" value="Genomic_DNA"/>
</dbReference>
<reference evidence="2 3" key="1">
    <citation type="submission" date="2018-08" db="EMBL/GenBank/DDBJ databases">
        <title>A genome reference for cultivated species of the human gut microbiota.</title>
        <authorList>
            <person name="Zou Y."/>
            <person name="Xue W."/>
            <person name="Luo G."/>
        </authorList>
    </citation>
    <scope>NUCLEOTIDE SEQUENCE [LARGE SCALE GENOMIC DNA]</scope>
    <source>
        <strain evidence="2 3">AM37-1AC</strain>
    </source>
</reference>
<sequence>MIKKRLLAGLLAVTLIWGCTGSAATVNAATDDTAAYQLQESTDGKVIVNADGMAVLEENAGDVTDIDVADDVKMAKADKNGFVIEKGVLKKYTGSGGDITIPDGVKSIEKYAFWYSFSVTSVTIPKSLESMDGNVFLNCTKLKEIKVSKNNQYFSSENGILYDKKKKVLLQCPRVMEGDIIIPETVVKIGDEAFFNCHYLTSISIPESVTSIGKTAFNFCNRLLNVTIPKNVTSIGEGAFAGCQNMTEIKVSEDNKYFTSENGILYDKKKKVLIQCPEAKSGEIKIPKSVTDIGGLAFYYCQNLTSIIIPENVTNIGRLAFLSCEGLTSVTIPKGVASIGEDIFEGCTGLTEIKVSENNRYFTSENGVLYDKKKKMLIQCPGAKEGEFIIPESVTDIESRAFSHCEKLTSVTIPKGVTQIEEYTFAWCSSLSNVSIPKGLTSIGHAAFYSCTSLKNITIPKSVTSIDQGAFDTSVDLTIFCYKGSAAEKYAKTYKFKHQYLTDDSDSSTDTENDQKLPAVGKTVTSGKDSYKVTKQGTAVAFVKTKSKSKTITIPATVKVGNTTYKVTSIAANALKGNKKLTKVTIGKNVTSIGKGAFQNCTALTKITVPDKVTSIGDLAFSGCKKMTTVTLGKGLKKIGKETFKGNSKLSSITIKSTALKSVGKDALKGIQSNAKIKVPAKKLSAYKKLLKNKGQGKKVKITK</sequence>
<dbReference type="Proteomes" id="UP000283513">
    <property type="component" value="Unassembled WGS sequence"/>
</dbReference>
<gene>
    <name evidence="2" type="ORF">DW856_09440</name>
</gene>
<dbReference type="InterPro" id="IPR026906">
    <property type="entry name" value="LRR_5"/>
</dbReference>
<evidence type="ECO:0000313" key="2">
    <source>
        <dbReference type="EMBL" id="RHC17078.1"/>
    </source>
</evidence>
<dbReference type="AlphaFoldDB" id="A0A413Z6N7"/>
<organism evidence="2 3">
    <name type="scientific">Roseburia intestinalis</name>
    <dbReference type="NCBI Taxonomy" id="166486"/>
    <lineage>
        <taxon>Bacteria</taxon>
        <taxon>Bacillati</taxon>
        <taxon>Bacillota</taxon>
        <taxon>Clostridia</taxon>
        <taxon>Lachnospirales</taxon>
        <taxon>Lachnospiraceae</taxon>
        <taxon>Roseburia</taxon>
    </lineage>
</organism>
<feature type="chain" id="PRO_5019495545" evidence="1">
    <location>
        <begin position="29"/>
        <end position="704"/>
    </location>
</feature>
<comment type="caution">
    <text evidence="2">The sequence shown here is derived from an EMBL/GenBank/DDBJ whole genome shotgun (WGS) entry which is preliminary data.</text>
</comment>
<dbReference type="InterPro" id="IPR032675">
    <property type="entry name" value="LRR_dom_sf"/>
</dbReference>
<dbReference type="Gene3D" id="3.80.10.10">
    <property type="entry name" value="Ribonuclease Inhibitor"/>
    <property type="match status" value="4"/>
</dbReference>
<proteinExistence type="predicted"/>
<accession>A0A413Z6N7</accession>
<keyword evidence="1" id="KW-0732">Signal</keyword>
<dbReference type="PANTHER" id="PTHR45661">
    <property type="entry name" value="SURFACE ANTIGEN"/>
    <property type="match status" value="1"/>
</dbReference>
<dbReference type="Pfam" id="PF13306">
    <property type="entry name" value="LRR_5"/>
    <property type="match status" value="5"/>
</dbReference>
<dbReference type="SUPFAM" id="SSF52058">
    <property type="entry name" value="L domain-like"/>
    <property type="match status" value="1"/>
</dbReference>
<dbReference type="PANTHER" id="PTHR45661:SF3">
    <property type="entry name" value="IG-LIKE DOMAIN-CONTAINING PROTEIN"/>
    <property type="match status" value="1"/>
</dbReference>
<dbReference type="InterPro" id="IPR053139">
    <property type="entry name" value="Surface_bspA-like"/>
</dbReference>
<evidence type="ECO:0000256" key="1">
    <source>
        <dbReference type="SAM" id="SignalP"/>
    </source>
</evidence>
<feature type="signal peptide" evidence="1">
    <location>
        <begin position="1"/>
        <end position="28"/>
    </location>
</feature>
<evidence type="ECO:0000313" key="3">
    <source>
        <dbReference type="Proteomes" id="UP000283513"/>
    </source>
</evidence>
<dbReference type="RefSeq" id="WP_015560661.1">
    <property type="nucleotide sequence ID" value="NZ_QSHO01000007.1"/>
</dbReference>